<accession>A0AAD4D7A3</accession>
<feature type="region of interest" description="Disordered" evidence="1">
    <location>
        <begin position="261"/>
        <end position="282"/>
    </location>
</feature>
<feature type="signal peptide" evidence="2">
    <location>
        <begin position="1"/>
        <end position="24"/>
    </location>
</feature>
<organism evidence="3 4">
    <name type="scientific">Linnemannia exigua</name>
    <dbReference type="NCBI Taxonomy" id="604196"/>
    <lineage>
        <taxon>Eukaryota</taxon>
        <taxon>Fungi</taxon>
        <taxon>Fungi incertae sedis</taxon>
        <taxon>Mucoromycota</taxon>
        <taxon>Mortierellomycotina</taxon>
        <taxon>Mortierellomycetes</taxon>
        <taxon>Mortierellales</taxon>
        <taxon>Mortierellaceae</taxon>
        <taxon>Linnemannia</taxon>
    </lineage>
</organism>
<feature type="compositionally biased region" description="Polar residues" evidence="1">
    <location>
        <begin position="203"/>
        <end position="217"/>
    </location>
</feature>
<feature type="compositionally biased region" description="Basic and acidic residues" evidence="1">
    <location>
        <begin position="264"/>
        <end position="275"/>
    </location>
</feature>
<proteinExistence type="predicted"/>
<comment type="caution">
    <text evidence="3">The sequence shown here is derived from an EMBL/GenBank/DDBJ whole genome shotgun (WGS) entry which is preliminary data.</text>
</comment>
<feature type="compositionally biased region" description="Polar residues" evidence="1">
    <location>
        <begin position="133"/>
        <end position="145"/>
    </location>
</feature>
<sequence>MKTSTSTLLFTLSAIVALVGHGQAAPIIETSVFKRDDQWDSIPTVQPQQNHEPSWEKRDDQWDSIPTVRPQQNQEPSWEKRDDQWGSIPTVQPQQNQEPSWEKRDDQWDSIPTVRPQQNQEPSWEKRDDQWGSIPTVQPQQNQEPSLEKHAAPIVTQKDQDLTAESIPQDFIPRNLGWQGSPQDDPPTVHDPFHDKRDMGWQTAPSDPQEGGNSNDPWDTVKPDTPSWNTNPWDKRADESIKLDTTMWGKKRADDPVKLNSMSWDKKRSDGDDNWAKVNTFA</sequence>
<dbReference type="EMBL" id="JAAAIL010001316">
    <property type="protein sequence ID" value="KAG0270760.1"/>
    <property type="molecule type" value="Genomic_DNA"/>
</dbReference>
<evidence type="ECO:0000313" key="3">
    <source>
        <dbReference type="EMBL" id="KAG0270760.1"/>
    </source>
</evidence>
<protein>
    <submittedName>
        <fullName evidence="3">Uncharacterized protein</fullName>
    </submittedName>
</protein>
<reference evidence="3" key="1">
    <citation type="journal article" date="2020" name="Fungal Divers.">
        <title>Resolving the Mortierellaceae phylogeny through synthesis of multi-gene phylogenetics and phylogenomics.</title>
        <authorList>
            <person name="Vandepol N."/>
            <person name="Liber J."/>
            <person name="Desiro A."/>
            <person name="Na H."/>
            <person name="Kennedy M."/>
            <person name="Barry K."/>
            <person name="Grigoriev I.V."/>
            <person name="Miller A.N."/>
            <person name="O'Donnell K."/>
            <person name="Stajich J.E."/>
            <person name="Bonito G."/>
        </authorList>
    </citation>
    <scope>NUCLEOTIDE SEQUENCE</scope>
    <source>
        <strain evidence="3">NRRL 28262</strain>
    </source>
</reference>
<dbReference type="Proteomes" id="UP001194580">
    <property type="component" value="Unassembled WGS sequence"/>
</dbReference>
<name>A0AAD4D7A3_9FUNG</name>
<feature type="compositionally biased region" description="Basic and acidic residues" evidence="1">
    <location>
        <begin position="187"/>
        <end position="199"/>
    </location>
</feature>
<feature type="region of interest" description="Disordered" evidence="1">
    <location>
        <begin position="172"/>
        <end position="243"/>
    </location>
</feature>
<evidence type="ECO:0000256" key="1">
    <source>
        <dbReference type="SAM" id="MobiDB-lite"/>
    </source>
</evidence>
<evidence type="ECO:0000313" key="4">
    <source>
        <dbReference type="Proteomes" id="UP001194580"/>
    </source>
</evidence>
<feature type="compositionally biased region" description="Polar residues" evidence="1">
    <location>
        <begin position="87"/>
        <end position="99"/>
    </location>
</feature>
<evidence type="ECO:0000256" key="2">
    <source>
        <dbReference type="SAM" id="SignalP"/>
    </source>
</evidence>
<feature type="compositionally biased region" description="Basic and acidic residues" evidence="1">
    <location>
        <begin position="233"/>
        <end position="242"/>
    </location>
</feature>
<keyword evidence="2" id="KW-0732">Signal</keyword>
<feature type="chain" id="PRO_5042134151" evidence="2">
    <location>
        <begin position="25"/>
        <end position="282"/>
    </location>
</feature>
<keyword evidence="4" id="KW-1185">Reference proteome</keyword>
<feature type="region of interest" description="Disordered" evidence="1">
    <location>
        <begin position="41"/>
        <end position="149"/>
    </location>
</feature>
<dbReference type="AlphaFoldDB" id="A0AAD4D7A3"/>
<feature type="compositionally biased region" description="Polar residues" evidence="1">
    <location>
        <begin position="41"/>
        <end position="52"/>
    </location>
</feature>
<gene>
    <name evidence="3" type="ORF">BGZ95_001556</name>
</gene>